<evidence type="ECO:0000313" key="1">
    <source>
        <dbReference type="EMBL" id="RAR85446.1"/>
    </source>
</evidence>
<organism evidence="1 2">
    <name type="scientific">Paracidovorax anthurii</name>
    <dbReference type="NCBI Taxonomy" id="78229"/>
    <lineage>
        <taxon>Bacteria</taxon>
        <taxon>Pseudomonadati</taxon>
        <taxon>Pseudomonadota</taxon>
        <taxon>Betaproteobacteria</taxon>
        <taxon>Burkholderiales</taxon>
        <taxon>Comamonadaceae</taxon>
        <taxon>Paracidovorax</taxon>
    </lineage>
</organism>
<comment type="caution">
    <text evidence="1">The sequence shown here is derived from an EMBL/GenBank/DDBJ whole genome shotgun (WGS) entry which is preliminary data.</text>
</comment>
<dbReference type="Proteomes" id="UP000248856">
    <property type="component" value="Unassembled WGS sequence"/>
</dbReference>
<dbReference type="EMBL" id="QLTA01000005">
    <property type="protein sequence ID" value="RAR85446.1"/>
    <property type="molecule type" value="Genomic_DNA"/>
</dbReference>
<proteinExistence type="predicted"/>
<evidence type="ECO:0000313" key="2">
    <source>
        <dbReference type="Proteomes" id="UP000248856"/>
    </source>
</evidence>
<protein>
    <submittedName>
        <fullName evidence="1">Uncharacterized protein</fullName>
    </submittedName>
</protein>
<sequence length="189" mass="19757">MHGGRALAAFDPLTLLALLLFNGLVTEGSSLTPFSVVQGHLALAQRIFAIANLGTHTAEAILDGKVLIADGLFLDFAPLKGTALFLDALTLDTPFCLGRLQGTLGSSFINHRLSLGDAKQEAACSQKGSHGTAIGQKLHAKSSHRAACAQHQVSPVSTTRRSKARNSLDCISLSRDTVRGNSCAKGPSV</sequence>
<accession>A0A328ZT41</accession>
<keyword evidence="2" id="KW-1185">Reference proteome</keyword>
<reference evidence="1 2" key="1">
    <citation type="submission" date="2018-06" db="EMBL/GenBank/DDBJ databases">
        <title>Genomic Encyclopedia of Archaeal and Bacterial Type Strains, Phase II (KMG-II): from individual species to whole genera.</title>
        <authorList>
            <person name="Goeker M."/>
        </authorList>
    </citation>
    <scope>NUCLEOTIDE SEQUENCE [LARGE SCALE GENOMIC DNA]</scope>
    <source>
        <strain evidence="1 2">CFPB 3232</strain>
    </source>
</reference>
<dbReference type="AlphaFoldDB" id="A0A328ZT41"/>
<name>A0A328ZT41_9BURK</name>
<gene>
    <name evidence="1" type="ORF">AX018_100577</name>
</gene>